<proteinExistence type="predicted"/>
<protein>
    <submittedName>
        <fullName evidence="1">WGS project CAEQ00000000 data, annotated contig 1868</fullName>
    </submittedName>
</protein>
<organism evidence="1 2">
    <name type="scientific">Trypanosoma congolense (strain IL3000)</name>
    <dbReference type="NCBI Taxonomy" id="1068625"/>
    <lineage>
        <taxon>Eukaryota</taxon>
        <taxon>Discoba</taxon>
        <taxon>Euglenozoa</taxon>
        <taxon>Kinetoplastea</taxon>
        <taxon>Metakinetoplastina</taxon>
        <taxon>Trypanosomatida</taxon>
        <taxon>Trypanosomatidae</taxon>
        <taxon>Trypanosoma</taxon>
        <taxon>Nannomonas</taxon>
    </lineage>
</organism>
<evidence type="ECO:0000313" key="1">
    <source>
        <dbReference type="EMBL" id="CCD13886.1"/>
    </source>
</evidence>
<reference evidence="1 2" key="2">
    <citation type="journal article" date="2012" name="Proc. Natl. Acad. Sci. U.S.A.">
        <title>Antigenic diversity is generated by distinct evolutionary mechanisms in African trypanosome species.</title>
        <authorList>
            <person name="Jackson A.P."/>
            <person name="Berry A."/>
            <person name="Aslett M."/>
            <person name="Allison H.C."/>
            <person name="Burton P."/>
            <person name="Vavrova-Anderson J."/>
            <person name="Brown R."/>
            <person name="Browne H."/>
            <person name="Corton N."/>
            <person name="Hauser H."/>
            <person name="Gamble J."/>
            <person name="Gilderthorp R."/>
            <person name="Marcello L."/>
            <person name="McQuillan J."/>
            <person name="Otto T.D."/>
            <person name="Quail M.A."/>
            <person name="Sanders M.J."/>
            <person name="van Tonder A."/>
            <person name="Ginger M.L."/>
            <person name="Field M.C."/>
            <person name="Barry J.D."/>
            <person name="Hertz-Fowler C."/>
            <person name="Berriman M."/>
        </authorList>
    </citation>
    <scope>NUCLEOTIDE SEQUENCE [LARGE SCALE GENOMIC DNA]</scope>
    <source>
        <strain evidence="1 2">IL3000</strain>
    </source>
</reference>
<dbReference type="Proteomes" id="UP000000702">
    <property type="component" value="Unassembled WGS sequence"/>
</dbReference>
<accession>F9W9I4</accession>
<dbReference type="EMBL" id="CAEQ01001317">
    <property type="protein sequence ID" value="CCD13886.1"/>
    <property type="molecule type" value="Genomic_DNA"/>
</dbReference>
<dbReference type="VEuPathDB" id="TriTrypDB:TcIL3000_0_45750"/>
<name>F9W9I4_TRYCI</name>
<comment type="caution">
    <text evidence="1">The sequence shown here is derived from an EMBL/GenBank/DDBJ whole genome shotgun (WGS) entry which is preliminary data.</text>
</comment>
<reference evidence="2" key="1">
    <citation type="submission" date="2011-07" db="EMBL/GenBank/DDBJ databases">
        <title>Divergent evolution of antigenic variation in African trypanosomes.</title>
        <authorList>
            <person name="Jackson A.P."/>
            <person name="Berry A."/>
            <person name="Allison H.C."/>
            <person name="Burton P."/>
            <person name="Anderson J."/>
            <person name="Aslett M."/>
            <person name="Brown R."/>
            <person name="Corton N."/>
            <person name="Harris D."/>
            <person name="Hauser H."/>
            <person name="Gamble J."/>
            <person name="Gilderthorp R."/>
            <person name="McQuillan J."/>
            <person name="Quail M.A."/>
            <person name="Sanders M."/>
            <person name="Van Tonder A."/>
            <person name="Ginger M.L."/>
            <person name="Donelson J.E."/>
            <person name="Field M.C."/>
            <person name="Barry J.D."/>
            <person name="Berriman M."/>
            <person name="Hertz-Fowler C."/>
        </authorList>
    </citation>
    <scope>NUCLEOTIDE SEQUENCE [LARGE SCALE GENOMIC DNA]</scope>
    <source>
        <strain evidence="2">IL3000</strain>
    </source>
</reference>
<gene>
    <name evidence="1" type="ORF">TCIL3000_0_45750</name>
</gene>
<dbReference type="AlphaFoldDB" id="F9W9I4"/>
<sequence>MLFTCLHRGHSITSSSWSTSSSLGSAARSLILPSGCFLSGCFSNMLLFSHPYDAYVLQYQGHFNFTTLSLSLCSSSAFLPHVVSLPESGWSSAPAVSRTSRIPPHINMATAVPVICMERISFHICQLQRRLSSNTVHFHPVNHTRLAMRARHIAQREYDGVTLSCSHPRELRVLRIFFRCGLHWCTLDVVRDFRFHTTPSTFQLIRFLV</sequence>
<evidence type="ECO:0000313" key="2">
    <source>
        <dbReference type="Proteomes" id="UP000000702"/>
    </source>
</evidence>
<keyword evidence="2" id="KW-1185">Reference proteome</keyword>